<gene>
    <name evidence="2" type="ORF">FCALED_LOCUS10737</name>
</gene>
<reference evidence="2" key="1">
    <citation type="submission" date="2021-06" db="EMBL/GenBank/DDBJ databases">
        <authorList>
            <person name="Kallberg Y."/>
            <person name="Tangrot J."/>
            <person name="Rosling A."/>
        </authorList>
    </citation>
    <scope>NUCLEOTIDE SEQUENCE</scope>
    <source>
        <strain evidence="2">UK204</strain>
    </source>
</reference>
<protein>
    <submittedName>
        <fullName evidence="2">111_t:CDS:1</fullName>
    </submittedName>
</protein>
<keyword evidence="1" id="KW-0812">Transmembrane</keyword>
<feature type="transmembrane region" description="Helical" evidence="1">
    <location>
        <begin position="259"/>
        <end position="280"/>
    </location>
</feature>
<organism evidence="2 3">
    <name type="scientific">Funneliformis caledonium</name>
    <dbReference type="NCBI Taxonomy" id="1117310"/>
    <lineage>
        <taxon>Eukaryota</taxon>
        <taxon>Fungi</taxon>
        <taxon>Fungi incertae sedis</taxon>
        <taxon>Mucoromycota</taxon>
        <taxon>Glomeromycotina</taxon>
        <taxon>Glomeromycetes</taxon>
        <taxon>Glomerales</taxon>
        <taxon>Glomeraceae</taxon>
        <taxon>Funneliformis</taxon>
    </lineage>
</organism>
<keyword evidence="1" id="KW-0472">Membrane</keyword>
<sequence length="353" mass="39152">MSLKCGQLLAIIFSGGVLGAITLSLSSVTIPEIELVPDRLTGYPTWHGVYQGFDRQKNDSMITFASAFMLVVGMIGLKLVLNPPTKTSFITRFYTVSDDPDDNNKESISGVPTTGFNRSLVIYTFATFVTAIAALLFDIGKLWSVIAVSHNTLELTTLLLIGSGGRIKNVSYFVWMFIYIISVGGICVFNDFPIDALFFKIQGLSMDYALVIEFVRVYITTKKHLQDAGNETLPLNSEEIHDNNTRKLLPTTFNHPRHIIFLILASSAHAIGNLLSTIYASSAKTTLIFEICYAIAFPLYILFVYVDTQTTSIIPQKRIYLPYTPTWKVIVISINSLALALLTVRLSFDATTK</sequence>
<feature type="transmembrane region" description="Helical" evidence="1">
    <location>
        <begin position="143"/>
        <end position="161"/>
    </location>
</feature>
<comment type="caution">
    <text evidence="2">The sequence shown here is derived from an EMBL/GenBank/DDBJ whole genome shotgun (WGS) entry which is preliminary data.</text>
</comment>
<dbReference type="EMBL" id="CAJVPQ010004101">
    <property type="protein sequence ID" value="CAG8644473.1"/>
    <property type="molecule type" value="Genomic_DNA"/>
</dbReference>
<evidence type="ECO:0000313" key="2">
    <source>
        <dbReference type="EMBL" id="CAG8644473.1"/>
    </source>
</evidence>
<feature type="transmembrane region" description="Helical" evidence="1">
    <location>
        <begin position="326"/>
        <end position="348"/>
    </location>
</feature>
<feature type="transmembrane region" description="Helical" evidence="1">
    <location>
        <begin position="61"/>
        <end position="81"/>
    </location>
</feature>
<feature type="transmembrane region" description="Helical" evidence="1">
    <location>
        <begin position="287"/>
        <end position="306"/>
    </location>
</feature>
<dbReference type="AlphaFoldDB" id="A0A9N9H0W9"/>
<keyword evidence="3" id="KW-1185">Reference proteome</keyword>
<proteinExistence type="predicted"/>
<dbReference type="Proteomes" id="UP000789570">
    <property type="component" value="Unassembled WGS sequence"/>
</dbReference>
<dbReference type="OrthoDB" id="2327125at2759"/>
<evidence type="ECO:0000256" key="1">
    <source>
        <dbReference type="SAM" id="Phobius"/>
    </source>
</evidence>
<evidence type="ECO:0000313" key="3">
    <source>
        <dbReference type="Proteomes" id="UP000789570"/>
    </source>
</evidence>
<keyword evidence="1" id="KW-1133">Transmembrane helix</keyword>
<feature type="transmembrane region" description="Helical" evidence="1">
    <location>
        <begin position="173"/>
        <end position="192"/>
    </location>
</feature>
<feature type="transmembrane region" description="Helical" evidence="1">
    <location>
        <begin position="120"/>
        <end position="137"/>
    </location>
</feature>
<accession>A0A9N9H0W9</accession>
<name>A0A9N9H0W9_9GLOM</name>